<dbReference type="Gene3D" id="3.30.450.20">
    <property type="entry name" value="PAS domain"/>
    <property type="match status" value="3"/>
</dbReference>
<comment type="caution">
    <text evidence="8">The sequence shown here is derived from an EMBL/GenBank/DDBJ whole genome shotgun (WGS) entry which is preliminary data.</text>
</comment>
<feature type="region of interest" description="Disordered" evidence="4">
    <location>
        <begin position="1"/>
        <end position="27"/>
    </location>
</feature>
<dbReference type="PROSITE" id="PS50113">
    <property type="entry name" value="PAC"/>
    <property type="match status" value="2"/>
</dbReference>
<protein>
    <recommendedName>
        <fullName evidence="2">histidine kinase</fullName>
        <ecNumber evidence="2">2.7.13.3</ecNumber>
    </recommendedName>
</protein>
<evidence type="ECO:0000259" key="6">
    <source>
        <dbReference type="PROSITE" id="PS50112"/>
    </source>
</evidence>
<dbReference type="InterPro" id="IPR035965">
    <property type="entry name" value="PAS-like_dom_sf"/>
</dbReference>
<comment type="catalytic activity">
    <reaction evidence="1">
        <text>ATP + protein L-histidine = ADP + protein N-phospho-L-histidine.</text>
        <dbReference type="EC" id="2.7.13.3"/>
    </reaction>
</comment>
<dbReference type="SMART" id="SM00388">
    <property type="entry name" value="HisKA"/>
    <property type="match status" value="1"/>
</dbReference>
<dbReference type="InterPro" id="IPR005467">
    <property type="entry name" value="His_kinase_dom"/>
</dbReference>
<dbReference type="SUPFAM" id="SSF55785">
    <property type="entry name" value="PYP-like sensor domain (PAS domain)"/>
    <property type="match status" value="2"/>
</dbReference>
<proteinExistence type="predicted"/>
<dbReference type="InterPro" id="IPR003661">
    <property type="entry name" value="HisK_dim/P_dom"/>
</dbReference>
<dbReference type="Pfam" id="PF08448">
    <property type="entry name" value="PAS_4"/>
    <property type="match status" value="1"/>
</dbReference>
<dbReference type="PRINTS" id="PR00344">
    <property type="entry name" value="BCTRLSENSOR"/>
</dbReference>
<organism evidence="8 9">
    <name type="scientific">Edaphobacter aggregans</name>
    <dbReference type="NCBI Taxonomy" id="570835"/>
    <lineage>
        <taxon>Bacteria</taxon>
        <taxon>Pseudomonadati</taxon>
        <taxon>Acidobacteriota</taxon>
        <taxon>Terriglobia</taxon>
        <taxon>Terriglobales</taxon>
        <taxon>Acidobacteriaceae</taxon>
        <taxon>Edaphobacter</taxon>
    </lineage>
</organism>
<feature type="compositionally biased region" description="Polar residues" evidence="4">
    <location>
        <begin position="1"/>
        <end position="21"/>
    </location>
</feature>
<dbReference type="InterPro" id="IPR013656">
    <property type="entry name" value="PAS_4"/>
</dbReference>
<keyword evidence="8" id="KW-0808">Transferase</keyword>
<dbReference type="Gene3D" id="2.10.70.100">
    <property type="match status" value="1"/>
</dbReference>
<dbReference type="Gene3D" id="3.30.565.10">
    <property type="entry name" value="Histidine kinase-like ATPase, C-terminal domain"/>
    <property type="match status" value="1"/>
</dbReference>
<dbReference type="Pfam" id="PF00512">
    <property type="entry name" value="HisKA"/>
    <property type="match status" value="1"/>
</dbReference>
<feature type="domain" description="Histidine kinase" evidence="5">
    <location>
        <begin position="455"/>
        <end position="669"/>
    </location>
</feature>
<dbReference type="SMART" id="SM00086">
    <property type="entry name" value="PAC"/>
    <property type="match status" value="3"/>
</dbReference>
<evidence type="ECO:0000256" key="3">
    <source>
        <dbReference type="ARBA" id="ARBA00022553"/>
    </source>
</evidence>
<keyword evidence="8" id="KW-0418">Kinase</keyword>
<evidence type="ECO:0000256" key="4">
    <source>
        <dbReference type="SAM" id="MobiDB-lite"/>
    </source>
</evidence>
<dbReference type="PANTHER" id="PTHR43065">
    <property type="entry name" value="SENSOR HISTIDINE KINASE"/>
    <property type="match status" value="1"/>
</dbReference>
<dbReference type="SMART" id="SM00387">
    <property type="entry name" value="HATPase_c"/>
    <property type="match status" value="1"/>
</dbReference>
<reference evidence="8 9" key="1">
    <citation type="submission" date="2018-12" db="EMBL/GenBank/DDBJ databases">
        <title>Sequencing of bacterial isolates from soil warming experiment in Harvard Forest, Massachusetts, USA.</title>
        <authorList>
            <person name="Deangelis K."/>
        </authorList>
    </citation>
    <scope>NUCLEOTIDE SEQUENCE [LARGE SCALE GENOMIC DNA]</scope>
    <source>
        <strain evidence="8 9">EB153</strain>
    </source>
</reference>
<dbReference type="PROSITE" id="PS50109">
    <property type="entry name" value="HIS_KIN"/>
    <property type="match status" value="1"/>
</dbReference>
<dbReference type="InterPro" id="IPR000014">
    <property type="entry name" value="PAS"/>
</dbReference>
<dbReference type="InterPro" id="IPR003594">
    <property type="entry name" value="HATPase_dom"/>
</dbReference>
<evidence type="ECO:0000259" key="5">
    <source>
        <dbReference type="PROSITE" id="PS50109"/>
    </source>
</evidence>
<dbReference type="SUPFAM" id="SSF47384">
    <property type="entry name" value="Homodimeric domain of signal transducing histidine kinase"/>
    <property type="match status" value="1"/>
</dbReference>
<feature type="domain" description="PAS" evidence="6">
    <location>
        <begin position="203"/>
        <end position="258"/>
    </location>
</feature>
<dbReference type="Pfam" id="PF08447">
    <property type="entry name" value="PAS_3"/>
    <property type="match status" value="1"/>
</dbReference>
<dbReference type="SUPFAM" id="SSF55874">
    <property type="entry name" value="ATPase domain of HSP90 chaperone/DNA topoisomerase II/histidine kinase"/>
    <property type="match status" value="1"/>
</dbReference>
<dbReference type="PROSITE" id="PS50112">
    <property type="entry name" value="PAS"/>
    <property type="match status" value="1"/>
</dbReference>
<sequence length="672" mass="73995">MPAKNTLASPSEEATNPSSQPGKRISGTGQMADLVRTHDWSSTALGPIDTWSDILLCSVNLMLSCQFPTVIFWGPEMIQFYNDGYLPLMTEKHPRALGQAAPECWREAWHIVGPQAEAVMMRGETTYKENVLIPVTRNGRLQDIYWTYSYSPIYSSHGEIDGIFIACHDVTNEFLAMQKLRESEERARLALAAADGVGTWDWDVPNDLVYADASLAQLYGVDPAKAAAGVTITEFTQNILPDDRERVEAAIQNALHRCEEFDAEYRLMQPDGTVRWVEAVGRCSPGPDGAPARFPGVTIDITDRKRTEEALREIEARFNSIYSTSLEYIGILTPDGILLDCNRASLQFGNNTREEVIGKPFADTPWFAYTPGAPEMVRQAVAQAATGKFMQQEVSLNRPSGETITFDFSLAPARNSKGDVIFLVPEGRDITELKRAEAALMKSEKLAAVGRLASSIAHEINNPLESVTNLIYLAQQHATAPEVQSFLNTADQELRRISAIANQTLRFHKQASKPQAISCVELFSTVLSIFEGRLRNSNITVEKRKRALQPIVCFAGDVRQVLTNLVGNAIDAMPTGGRLLIRSRNATDWTTGRKGLVLTVADTGCGMDSSTLEQIFEPFFTTKGIGGTGLGLWVSQEVVARHHGALRVHSSQREANSGTVFALFLPFDVAVH</sequence>
<dbReference type="AlphaFoldDB" id="A0A3R9NW39"/>
<dbReference type="InterPro" id="IPR000700">
    <property type="entry name" value="PAS-assoc_C"/>
</dbReference>
<dbReference type="Proteomes" id="UP000269669">
    <property type="component" value="Unassembled WGS sequence"/>
</dbReference>
<dbReference type="CDD" id="cd00130">
    <property type="entry name" value="PAS"/>
    <property type="match status" value="2"/>
</dbReference>
<keyword evidence="3" id="KW-0597">Phosphoprotein</keyword>
<name>A0A3R9NW39_9BACT</name>
<dbReference type="SMART" id="SM00091">
    <property type="entry name" value="PAS"/>
    <property type="match status" value="2"/>
</dbReference>
<dbReference type="GO" id="GO:0000155">
    <property type="term" value="F:phosphorelay sensor kinase activity"/>
    <property type="evidence" value="ECO:0007669"/>
    <property type="project" value="InterPro"/>
</dbReference>
<evidence type="ECO:0000256" key="2">
    <source>
        <dbReference type="ARBA" id="ARBA00012438"/>
    </source>
</evidence>
<dbReference type="InterPro" id="IPR036890">
    <property type="entry name" value="HATPase_C_sf"/>
</dbReference>
<dbReference type="InterPro" id="IPR013655">
    <property type="entry name" value="PAS_fold_3"/>
</dbReference>
<evidence type="ECO:0000256" key="1">
    <source>
        <dbReference type="ARBA" id="ARBA00000085"/>
    </source>
</evidence>
<dbReference type="Gene3D" id="1.10.287.130">
    <property type="match status" value="1"/>
</dbReference>
<dbReference type="EC" id="2.7.13.3" evidence="2"/>
<accession>A0A3R9NW39</accession>
<dbReference type="InterPro" id="IPR036097">
    <property type="entry name" value="HisK_dim/P_sf"/>
</dbReference>
<dbReference type="InterPro" id="IPR001610">
    <property type="entry name" value="PAC"/>
</dbReference>
<dbReference type="EMBL" id="RSDW01000001">
    <property type="protein sequence ID" value="RSL15042.1"/>
    <property type="molecule type" value="Genomic_DNA"/>
</dbReference>
<dbReference type="InterPro" id="IPR004358">
    <property type="entry name" value="Sig_transdc_His_kin-like_C"/>
</dbReference>
<dbReference type="Pfam" id="PF02518">
    <property type="entry name" value="HATPase_c"/>
    <property type="match status" value="1"/>
</dbReference>
<evidence type="ECO:0000259" key="7">
    <source>
        <dbReference type="PROSITE" id="PS50113"/>
    </source>
</evidence>
<evidence type="ECO:0000313" key="9">
    <source>
        <dbReference type="Proteomes" id="UP000269669"/>
    </source>
</evidence>
<evidence type="ECO:0000313" key="8">
    <source>
        <dbReference type="EMBL" id="RSL15042.1"/>
    </source>
</evidence>
<feature type="domain" description="PAC" evidence="7">
    <location>
        <begin position="261"/>
        <end position="313"/>
    </location>
</feature>
<dbReference type="CDD" id="cd00082">
    <property type="entry name" value="HisKA"/>
    <property type="match status" value="1"/>
</dbReference>
<keyword evidence="9" id="KW-1185">Reference proteome</keyword>
<feature type="domain" description="PAC" evidence="7">
    <location>
        <begin position="390"/>
        <end position="442"/>
    </location>
</feature>
<gene>
    <name evidence="8" type="ORF">EDE15_0515</name>
</gene>
<dbReference type="NCBIfam" id="TIGR00229">
    <property type="entry name" value="sensory_box"/>
    <property type="match status" value="2"/>
</dbReference>